<dbReference type="Gene3D" id="1.25.70.10">
    <property type="entry name" value="Transcription termination factor 3, mitochondrial"/>
    <property type="match status" value="1"/>
</dbReference>
<protein>
    <submittedName>
        <fullName evidence="3">Uncharacterized protein</fullName>
    </submittedName>
</protein>
<dbReference type="Pfam" id="PF02536">
    <property type="entry name" value="mTERF"/>
    <property type="match status" value="1"/>
</dbReference>
<sequence>MALHQVIALSAYAHKHFHDNFIRSRRSDRKAPSNVGARFSAHSPSHVVSSVYQQVDMHLQNFLLGSQIAQCLPSEKEHTQGCPKDTTDLSHPTDDLSSIIMNNSIRTESRKFTGTVVKCTSAKSTVFHLSHPLPFPDSFQGILDGIDDEDTLMATIKELYSVVEILTLLLGSDLAANVLSSSFYKHLTFEEVKGIYPFLHFLVKDLGMDKEDVAKVLRRRNTFFSPFAVDIHCVKKEVMPYLMFEIGLSPMEISKMVCMYPEVLSSHCYHTFGLVYDYFVDELGVLPSTLGKILKTCPDLLVARPESVVLHTKKKVEWLVHDAKLFSSEGQVCRLISKCPALVTTSLEGMTEVIEYITSTMGLSQPEIAAFLTACPEILVTEVWLATEQQLLDIAEAADFTFEELTQVAKTNPTYLSQYFKKANRLPPAF</sequence>
<evidence type="ECO:0000313" key="3">
    <source>
        <dbReference type="EMBL" id="CAE0625682.1"/>
    </source>
</evidence>
<dbReference type="GO" id="GO:0003676">
    <property type="term" value="F:nucleic acid binding"/>
    <property type="evidence" value="ECO:0007669"/>
    <property type="project" value="InterPro"/>
</dbReference>
<proteinExistence type="inferred from homology"/>
<dbReference type="PANTHER" id="PTHR13068">
    <property type="entry name" value="CGI-12 PROTEIN-RELATED"/>
    <property type="match status" value="1"/>
</dbReference>
<organism evidence="3">
    <name type="scientific">Heterosigma akashiwo</name>
    <name type="common">Chromophytic alga</name>
    <name type="synonym">Heterosigma carterae</name>
    <dbReference type="NCBI Taxonomy" id="2829"/>
    <lineage>
        <taxon>Eukaryota</taxon>
        <taxon>Sar</taxon>
        <taxon>Stramenopiles</taxon>
        <taxon>Ochrophyta</taxon>
        <taxon>Raphidophyceae</taxon>
        <taxon>Chattonellales</taxon>
        <taxon>Chattonellaceae</taxon>
        <taxon>Heterosigma</taxon>
    </lineage>
</organism>
<dbReference type="InterPro" id="IPR003690">
    <property type="entry name" value="MTERF"/>
</dbReference>
<comment type="similarity">
    <text evidence="1">Belongs to the mTERF family.</text>
</comment>
<reference evidence="3" key="1">
    <citation type="submission" date="2021-01" db="EMBL/GenBank/DDBJ databases">
        <authorList>
            <person name="Corre E."/>
            <person name="Pelletier E."/>
            <person name="Niang G."/>
            <person name="Scheremetjew M."/>
            <person name="Finn R."/>
            <person name="Kale V."/>
            <person name="Holt S."/>
            <person name="Cochrane G."/>
            <person name="Meng A."/>
            <person name="Brown T."/>
            <person name="Cohen L."/>
        </authorList>
    </citation>
    <scope>NUCLEOTIDE SEQUENCE</scope>
    <source>
        <strain evidence="3">CCMP3107</strain>
    </source>
</reference>
<name>A0A7S3UV37_HETAK</name>
<evidence type="ECO:0000256" key="1">
    <source>
        <dbReference type="ARBA" id="ARBA00007692"/>
    </source>
</evidence>
<dbReference type="EMBL" id="HBIU01010335">
    <property type="protein sequence ID" value="CAE0625682.1"/>
    <property type="molecule type" value="Transcribed_RNA"/>
</dbReference>
<gene>
    <name evidence="3" type="ORF">HAKA00212_LOCUS4353</name>
</gene>
<evidence type="ECO:0000256" key="2">
    <source>
        <dbReference type="ARBA" id="ARBA00022946"/>
    </source>
</evidence>
<dbReference type="SMART" id="SM00733">
    <property type="entry name" value="Mterf"/>
    <property type="match status" value="3"/>
</dbReference>
<dbReference type="PANTHER" id="PTHR13068:SF112">
    <property type="entry name" value="TRANSCRIPTION TERMINATION FACTOR 3, MITOCHONDRIAL"/>
    <property type="match status" value="1"/>
</dbReference>
<accession>A0A7S3UV37</accession>
<dbReference type="AlphaFoldDB" id="A0A7S3UV37"/>
<keyword evidence="2" id="KW-0809">Transit peptide</keyword>
<dbReference type="InterPro" id="IPR038538">
    <property type="entry name" value="MTERF_sf"/>
</dbReference>